<gene>
    <name evidence="1" type="ORF">O6H91_11G114700</name>
</gene>
<comment type="caution">
    <text evidence="1">The sequence shown here is derived from an EMBL/GenBank/DDBJ whole genome shotgun (WGS) entry which is preliminary data.</text>
</comment>
<dbReference type="Proteomes" id="UP001162992">
    <property type="component" value="Chromosome 11"/>
</dbReference>
<evidence type="ECO:0000313" key="1">
    <source>
        <dbReference type="EMBL" id="KAJ7539908.1"/>
    </source>
</evidence>
<protein>
    <submittedName>
        <fullName evidence="1">Uncharacterized protein</fullName>
    </submittedName>
</protein>
<dbReference type="EMBL" id="CM055102">
    <property type="protein sequence ID" value="KAJ7539908.1"/>
    <property type="molecule type" value="Genomic_DNA"/>
</dbReference>
<organism evidence="1 2">
    <name type="scientific">Diphasiastrum complanatum</name>
    <name type="common">Issler's clubmoss</name>
    <name type="synonym">Lycopodium complanatum</name>
    <dbReference type="NCBI Taxonomy" id="34168"/>
    <lineage>
        <taxon>Eukaryota</taxon>
        <taxon>Viridiplantae</taxon>
        <taxon>Streptophyta</taxon>
        <taxon>Embryophyta</taxon>
        <taxon>Tracheophyta</taxon>
        <taxon>Lycopodiopsida</taxon>
        <taxon>Lycopodiales</taxon>
        <taxon>Lycopodiaceae</taxon>
        <taxon>Lycopodioideae</taxon>
        <taxon>Diphasiastrum</taxon>
    </lineage>
</organism>
<proteinExistence type="predicted"/>
<keyword evidence="2" id="KW-1185">Reference proteome</keyword>
<reference evidence="2" key="1">
    <citation type="journal article" date="2024" name="Proc. Natl. Acad. Sci. U.S.A.">
        <title>Extraordinary preservation of gene collinearity over three hundred million years revealed in homosporous lycophytes.</title>
        <authorList>
            <person name="Li C."/>
            <person name="Wickell D."/>
            <person name="Kuo L.Y."/>
            <person name="Chen X."/>
            <person name="Nie B."/>
            <person name="Liao X."/>
            <person name="Peng D."/>
            <person name="Ji J."/>
            <person name="Jenkins J."/>
            <person name="Williams M."/>
            <person name="Shu S."/>
            <person name="Plott C."/>
            <person name="Barry K."/>
            <person name="Rajasekar S."/>
            <person name="Grimwood J."/>
            <person name="Han X."/>
            <person name="Sun S."/>
            <person name="Hou Z."/>
            <person name="He W."/>
            <person name="Dai G."/>
            <person name="Sun C."/>
            <person name="Schmutz J."/>
            <person name="Leebens-Mack J.H."/>
            <person name="Li F.W."/>
            <person name="Wang L."/>
        </authorList>
    </citation>
    <scope>NUCLEOTIDE SEQUENCE [LARGE SCALE GENOMIC DNA]</scope>
    <source>
        <strain evidence="2">cv. PW_Plant_1</strain>
    </source>
</reference>
<sequence length="835" mass="91403">MRLTCLGERNGVVEAGEPACHLLEICDTRLLLECPLDLSALSYFLPTLLKRPEMVLSSNTKATGYDLKHGDAKTSSIPSRNYEPEHAYEHGSSSHIKRQKLLSHSDADGVASHLLCGLMRDWNAVNGSSPYKELDGQILIEAEPWYKTADLGLVDIPLLDAVIISNPIGMLGLPFLTRHPEFSAKIFATDATTKCGQLLIEELLSSHNEYVQLYGRSSIGKAPPWLELKHIAKLPSNIKDALYGVNGSTRANWHPIYSVADVRECIAKISRLHYGEEASVDGILVLKPSSSGFGIGASNWAMTVPWSRLTYIATSMRKSGSAMGLNLSALKGNQILLLSDLQASKMSNANPLATFQKTIGGDVDDPRASKKGSLRIRAQRFWPRRSAIGSTSQPSGDIISKQIQPCTVSPLISAEPLQATAMGSTEGTPQLQSVTSGRFLDVKWSETDIKESISTLAKEVKSAVSAGGCVLIPISPSGLIFELIEEIALELRSATVGHIPMFYVSSAAEELLAYSNIIPEWLGPSRQEKLYAGEALFGIAGLLKEKDLIPLHSLQTPEFLKLWQEPCVVFAAHWGLRMGPAVHLLHRWGKNMDNMLVLLEPSLDIQLALSPFQPLAIQVLRLAVISGLRPKEVPWVIEKLQPMFTLVPEFLQQSLSLNTEVRNPTSMHFYSSRQSVFLQDFPEEMQVEMSPELAANLKPKQLKTGKLTVAQLTADLCTKDGHWSLQMPKSSKNSLGSSQKYGCCWGVVNVLALVTALKDCGLSDLSVTKIDNDQSINLGNSPLEEVLNFDKVFIEIYSPSPASLAITSKATHISSDDPALRHLVTDAVSRSLERF</sequence>
<name>A0ACC2CD02_DIPCM</name>
<accession>A0ACC2CD02</accession>
<evidence type="ECO:0000313" key="2">
    <source>
        <dbReference type="Proteomes" id="UP001162992"/>
    </source>
</evidence>